<dbReference type="AlphaFoldDB" id="A0A3S0BVA5"/>
<organism evidence="4 5">
    <name type="scientific">Paenibacillus whitsoniae</name>
    <dbReference type="NCBI Taxonomy" id="2496558"/>
    <lineage>
        <taxon>Bacteria</taxon>
        <taxon>Bacillati</taxon>
        <taxon>Bacillota</taxon>
        <taxon>Bacilli</taxon>
        <taxon>Bacillales</taxon>
        <taxon>Paenibacillaceae</taxon>
        <taxon>Paenibacillus</taxon>
    </lineage>
</organism>
<protein>
    <recommendedName>
        <fullName evidence="3">Glycosyl hydrolase-like 10 domain-containing protein</fullName>
    </recommendedName>
</protein>
<dbReference type="PANTHER" id="PTHR43405:SF1">
    <property type="entry name" value="GLYCOSYL HYDROLASE DIGH"/>
    <property type="match status" value="1"/>
</dbReference>
<keyword evidence="1" id="KW-0732">Signal</keyword>
<dbReference type="OrthoDB" id="9760892at2"/>
<evidence type="ECO:0000313" key="5">
    <source>
        <dbReference type="Proteomes" id="UP000276128"/>
    </source>
</evidence>
<proteinExistence type="predicted"/>
<dbReference type="EMBL" id="RXHU01000037">
    <property type="protein sequence ID" value="RTE09133.1"/>
    <property type="molecule type" value="Genomic_DNA"/>
</dbReference>
<feature type="region of interest" description="Disordered" evidence="2">
    <location>
        <begin position="1"/>
        <end position="29"/>
    </location>
</feature>
<reference evidence="4 5" key="1">
    <citation type="submission" date="2018-12" db="EMBL/GenBank/DDBJ databases">
        <title>Bacillus ochoae sp. nov., Paenibacillus whitsoniae sp. nov., Paenibacillus spiritus sp. nov. Isolated from the Mars Exploration Rover during spacecraft assembly.</title>
        <authorList>
            <person name="Seuylemezian A."/>
            <person name="Vaishampayan P."/>
        </authorList>
    </citation>
    <scope>NUCLEOTIDE SEQUENCE [LARGE SCALE GENOMIC DNA]</scope>
    <source>
        <strain evidence="4 5">MER 54</strain>
    </source>
</reference>
<dbReference type="Proteomes" id="UP000276128">
    <property type="component" value="Unassembled WGS sequence"/>
</dbReference>
<dbReference type="Gene3D" id="3.20.20.80">
    <property type="entry name" value="Glycosidases"/>
    <property type="match status" value="1"/>
</dbReference>
<accession>A0A3S0BVA5</accession>
<dbReference type="InterPro" id="IPR052177">
    <property type="entry name" value="Divisome_Glycosyl_Hydrolase"/>
</dbReference>
<sequence length="496" mass="55580">MFRTTRLNRGSLRMSEQEKGPPPEHSGDNALNAYLMSVPSRVAEARGIWYRPVEKSREEVSRTLDRVQAMGANELYLETWFWGYTIYPSAVQAARGIEPQHPAFQGWDPLETFVAEAGARGIAVHAWLDGFMVGVDPAGGPILRAYPEWAALTRKQAGSATPQPQPETGFFWLDVTNGDVSEHVLSVIREMAMDYQIAGINLDFMRLPLADDPEDRYCYSDAARSAFEREYGTDPLQIGLDEGEPLWQSWTTWIARREDDCIANLYDEVKRIRPELVVSAAPEPGIESDLIANWSQHVDIVIPQAYHNRSDRVRETVELYRKLLPSSNLVYSGLYPMYVGLDIPETIEQVLTAHEQSEGTVMFALGQATDEAIRALRQGPWRTPAVSTGLFPLQAVQAIVQDVKLKIEEIYEPRHGIHAGAAQEMSRLLDDMLGGLEPESGAVDVAKLEARAAALTACLQEQSEMAALPPDVYSQLRSSAERMYQLLQYARMKLRK</sequence>
<dbReference type="PANTHER" id="PTHR43405">
    <property type="entry name" value="GLYCOSYL HYDROLASE DIGH"/>
    <property type="match status" value="1"/>
</dbReference>
<name>A0A3S0BVA5_9BACL</name>
<gene>
    <name evidence="4" type="ORF">EJQ19_13830</name>
</gene>
<evidence type="ECO:0000256" key="2">
    <source>
        <dbReference type="SAM" id="MobiDB-lite"/>
    </source>
</evidence>
<dbReference type="InterPro" id="IPR017853">
    <property type="entry name" value="GH"/>
</dbReference>
<dbReference type="InterPro" id="IPR003790">
    <property type="entry name" value="GHL10"/>
</dbReference>
<feature type="domain" description="Glycosyl hydrolase-like 10" evidence="3">
    <location>
        <begin position="54"/>
        <end position="315"/>
    </location>
</feature>
<feature type="compositionally biased region" description="Basic and acidic residues" evidence="2">
    <location>
        <begin position="15"/>
        <end position="27"/>
    </location>
</feature>
<dbReference type="Pfam" id="PF02638">
    <property type="entry name" value="GHL10"/>
    <property type="match status" value="1"/>
</dbReference>
<comment type="caution">
    <text evidence="4">The sequence shown here is derived from an EMBL/GenBank/DDBJ whole genome shotgun (WGS) entry which is preliminary data.</text>
</comment>
<evidence type="ECO:0000259" key="3">
    <source>
        <dbReference type="Pfam" id="PF02638"/>
    </source>
</evidence>
<keyword evidence="5" id="KW-1185">Reference proteome</keyword>
<dbReference type="SUPFAM" id="SSF51445">
    <property type="entry name" value="(Trans)glycosidases"/>
    <property type="match status" value="1"/>
</dbReference>
<evidence type="ECO:0000256" key="1">
    <source>
        <dbReference type="ARBA" id="ARBA00022729"/>
    </source>
</evidence>
<evidence type="ECO:0000313" key="4">
    <source>
        <dbReference type="EMBL" id="RTE09133.1"/>
    </source>
</evidence>